<evidence type="ECO:0000256" key="2">
    <source>
        <dbReference type="ARBA" id="ARBA00023315"/>
    </source>
</evidence>
<proteinExistence type="predicted"/>
<dbReference type="Gene3D" id="3.40.630.30">
    <property type="match status" value="1"/>
</dbReference>
<dbReference type="EMBL" id="KV878336">
    <property type="protein sequence ID" value="OJJ50670.1"/>
    <property type="molecule type" value="Genomic_DNA"/>
</dbReference>
<dbReference type="VEuPathDB" id="FungiDB:ASPZODRAFT_126591"/>
<dbReference type="InterPro" id="IPR050832">
    <property type="entry name" value="Bact_Acetyltransf"/>
</dbReference>
<feature type="domain" description="N-acetyltransferase" evidence="3">
    <location>
        <begin position="6"/>
        <end position="157"/>
    </location>
</feature>
<dbReference type="PROSITE" id="PS51186">
    <property type="entry name" value="GNAT"/>
    <property type="match status" value="1"/>
</dbReference>
<evidence type="ECO:0000313" key="5">
    <source>
        <dbReference type="Proteomes" id="UP000184188"/>
    </source>
</evidence>
<keyword evidence="5" id="KW-1185">Reference proteome</keyword>
<dbReference type="AlphaFoldDB" id="A0A1L9STY7"/>
<keyword evidence="2" id="KW-0012">Acyltransferase</keyword>
<reference evidence="5" key="1">
    <citation type="journal article" date="2017" name="Genome Biol.">
        <title>Comparative genomics reveals high biological diversity and specific adaptations in the industrially and medically important fungal genus Aspergillus.</title>
        <authorList>
            <person name="de Vries R.P."/>
            <person name="Riley R."/>
            <person name="Wiebenga A."/>
            <person name="Aguilar-Osorio G."/>
            <person name="Amillis S."/>
            <person name="Uchima C.A."/>
            <person name="Anderluh G."/>
            <person name="Asadollahi M."/>
            <person name="Askin M."/>
            <person name="Barry K."/>
            <person name="Battaglia E."/>
            <person name="Bayram O."/>
            <person name="Benocci T."/>
            <person name="Braus-Stromeyer S.A."/>
            <person name="Caldana C."/>
            <person name="Canovas D."/>
            <person name="Cerqueira G.C."/>
            <person name="Chen F."/>
            <person name="Chen W."/>
            <person name="Choi C."/>
            <person name="Clum A."/>
            <person name="Dos Santos R.A."/>
            <person name="Damasio A.R."/>
            <person name="Diallinas G."/>
            <person name="Emri T."/>
            <person name="Fekete E."/>
            <person name="Flipphi M."/>
            <person name="Freyberg S."/>
            <person name="Gallo A."/>
            <person name="Gournas C."/>
            <person name="Habgood R."/>
            <person name="Hainaut M."/>
            <person name="Harispe M.L."/>
            <person name="Henrissat B."/>
            <person name="Hilden K.S."/>
            <person name="Hope R."/>
            <person name="Hossain A."/>
            <person name="Karabika E."/>
            <person name="Karaffa L."/>
            <person name="Karanyi Z."/>
            <person name="Krasevec N."/>
            <person name="Kuo A."/>
            <person name="Kusch H."/>
            <person name="LaButti K."/>
            <person name="Lagendijk E.L."/>
            <person name="Lapidus A."/>
            <person name="Levasseur A."/>
            <person name="Lindquist E."/>
            <person name="Lipzen A."/>
            <person name="Logrieco A.F."/>
            <person name="MacCabe A."/>
            <person name="Maekelae M.R."/>
            <person name="Malavazi I."/>
            <person name="Melin P."/>
            <person name="Meyer V."/>
            <person name="Mielnichuk N."/>
            <person name="Miskei M."/>
            <person name="Molnar A.P."/>
            <person name="Mule G."/>
            <person name="Ngan C.Y."/>
            <person name="Orejas M."/>
            <person name="Orosz E."/>
            <person name="Ouedraogo J.P."/>
            <person name="Overkamp K.M."/>
            <person name="Park H.-S."/>
            <person name="Perrone G."/>
            <person name="Piumi F."/>
            <person name="Punt P.J."/>
            <person name="Ram A.F."/>
            <person name="Ramon A."/>
            <person name="Rauscher S."/>
            <person name="Record E."/>
            <person name="Riano-Pachon D.M."/>
            <person name="Robert V."/>
            <person name="Roehrig J."/>
            <person name="Ruller R."/>
            <person name="Salamov A."/>
            <person name="Salih N.S."/>
            <person name="Samson R.A."/>
            <person name="Sandor E."/>
            <person name="Sanguinetti M."/>
            <person name="Schuetze T."/>
            <person name="Sepcic K."/>
            <person name="Shelest E."/>
            <person name="Sherlock G."/>
            <person name="Sophianopoulou V."/>
            <person name="Squina F.M."/>
            <person name="Sun H."/>
            <person name="Susca A."/>
            <person name="Todd R.B."/>
            <person name="Tsang A."/>
            <person name="Unkles S.E."/>
            <person name="van de Wiele N."/>
            <person name="van Rossen-Uffink D."/>
            <person name="Oliveira J.V."/>
            <person name="Vesth T.C."/>
            <person name="Visser J."/>
            <person name="Yu J.-H."/>
            <person name="Zhou M."/>
            <person name="Andersen M.R."/>
            <person name="Archer D.B."/>
            <person name="Baker S.E."/>
            <person name="Benoit I."/>
            <person name="Brakhage A.A."/>
            <person name="Braus G.H."/>
            <person name="Fischer R."/>
            <person name="Frisvad J.C."/>
            <person name="Goldman G.H."/>
            <person name="Houbraken J."/>
            <person name="Oakley B."/>
            <person name="Pocsi I."/>
            <person name="Scazzocchio C."/>
            <person name="Seiboth B."/>
            <person name="vanKuyk P.A."/>
            <person name="Wortman J."/>
            <person name="Dyer P.S."/>
            <person name="Grigoriev I.V."/>
        </authorList>
    </citation>
    <scope>NUCLEOTIDE SEQUENCE [LARGE SCALE GENOMIC DNA]</scope>
    <source>
        <strain evidence="5">CBS 506.65</strain>
    </source>
</reference>
<dbReference type="Pfam" id="PF00583">
    <property type="entry name" value="Acetyltransf_1"/>
    <property type="match status" value="1"/>
</dbReference>
<dbReference type="GeneID" id="34607991"/>
<evidence type="ECO:0000256" key="1">
    <source>
        <dbReference type="ARBA" id="ARBA00022679"/>
    </source>
</evidence>
<name>A0A1L9STY7_9EURO</name>
<dbReference type="CDD" id="cd04301">
    <property type="entry name" value="NAT_SF"/>
    <property type="match status" value="1"/>
</dbReference>
<keyword evidence="1" id="KW-0808">Transferase</keyword>
<dbReference type="SUPFAM" id="SSF55729">
    <property type="entry name" value="Acyl-CoA N-acyltransferases (Nat)"/>
    <property type="match status" value="1"/>
</dbReference>
<evidence type="ECO:0000259" key="3">
    <source>
        <dbReference type="PROSITE" id="PS51186"/>
    </source>
</evidence>
<organism evidence="4 5">
    <name type="scientific">Penicilliopsis zonata CBS 506.65</name>
    <dbReference type="NCBI Taxonomy" id="1073090"/>
    <lineage>
        <taxon>Eukaryota</taxon>
        <taxon>Fungi</taxon>
        <taxon>Dikarya</taxon>
        <taxon>Ascomycota</taxon>
        <taxon>Pezizomycotina</taxon>
        <taxon>Eurotiomycetes</taxon>
        <taxon>Eurotiomycetidae</taxon>
        <taxon>Eurotiales</taxon>
        <taxon>Aspergillaceae</taxon>
        <taxon>Penicilliopsis</taxon>
    </lineage>
</organism>
<dbReference type="InterPro" id="IPR016181">
    <property type="entry name" value="Acyl_CoA_acyltransferase"/>
</dbReference>
<dbReference type="OrthoDB" id="41532at2759"/>
<sequence>MAAVVIKTDDLTAPEIQSLLSLHASELQSKTAPDSCHVMNLLALQHEDVTVFSAWNANEDELLGCGALKQLSTTHGEIKSMRTAADHQRKGVAKAMVQHLVQQARLRGYTQLSLETGSNATFAGARALYLSQGFRVCGPFNNYKLDPNSTYMTMQIVIEQDSLLAVRLH</sequence>
<dbReference type="GO" id="GO:0016747">
    <property type="term" value="F:acyltransferase activity, transferring groups other than amino-acyl groups"/>
    <property type="evidence" value="ECO:0007669"/>
    <property type="project" value="InterPro"/>
</dbReference>
<dbReference type="InterPro" id="IPR000182">
    <property type="entry name" value="GNAT_dom"/>
</dbReference>
<dbReference type="PANTHER" id="PTHR43877">
    <property type="entry name" value="AMINOALKYLPHOSPHONATE N-ACETYLTRANSFERASE-RELATED-RELATED"/>
    <property type="match status" value="1"/>
</dbReference>
<dbReference type="RefSeq" id="XP_022585180.1">
    <property type="nucleotide sequence ID" value="XM_022721526.1"/>
</dbReference>
<dbReference type="Proteomes" id="UP000184188">
    <property type="component" value="Unassembled WGS sequence"/>
</dbReference>
<accession>A0A1L9STY7</accession>
<gene>
    <name evidence="4" type="ORF">ASPZODRAFT_126591</name>
</gene>
<protein>
    <recommendedName>
        <fullName evidence="3">N-acetyltransferase domain-containing protein</fullName>
    </recommendedName>
</protein>
<dbReference type="PANTHER" id="PTHR43877:SF5">
    <property type="entry name" value="BLL8307 PROTEIN"/>
    <property type="match status" value="1"/>
</dbReference>
<evidence type="ECO:0000313" key="4">
    <source>
        <dbReference type="EMBL" id="OJJ50670.1"/>
    </source>
</evidence>